<evidence type="ECO:0000313" key="2">
    <source>
        <dbReference type="EMBL" id="MBC3805011.1"/>
    </source>
</evidence>
<dbReference type="RefSeq" id="WP_186842894.1">
    <property type="nucleotide sequence ID" value="NZ_WJBC01000017.1"/>
</dbReference>
<name>A0ABR6WWP9_9FIRM</name>
<keyword evidence="1" id="KW-0472">Membrane</keyword>
<reference evidence="2 3" key="1">
    <citation type="journal article" date="2020" name="mSystems">
        <title>Defining Genomic and Predicted Metabolic Features of the Acetobacterium Genus.</title>
        <authorList>
            <person name="Ross D.E."/>
            <person name="Marshall C.W."/>
            <person name="Gulliver D."/>
            <person name="May H.D."/>
            <person name="Norman R.S."/>
        </authorList>
    </citation>
    <scope>NUCLEOTIDE SEQUENCE [LARGE SCALE GENOMIC DNA]</scope>
    <source>
        <strain evidence="2 3">DSM 8238</strain>
    </source>
</reference>
<feature type="transmembrane region" description="Helical" evidence="1">
    <location>
        <begin position="30"/>
        <end position="54"/>
    </location>
</feature>
<keyword evidence="1" id="KW-0812">Transmembrane</keyword>
<dbReference type="Proteomes" id="UP000603234">
    <property type="component" value="Unassembled WGS sequence"/>
</dbReference>
<organism evidence="2 3">
    <name type="scientific">Acetobacterium fimetarium</name>
    <dbReference type="NCBI Taxonomy" id="52691"/>
    <lineage>
        <taxon>Bacteria</taxon>
        <taxon>Bacillati</taxon>
        <taxon>Bacillota</taxon>
        <taxon>Clostridia</taxon>
        <taxon>Eubacteriales</taxon>
        <taxon>Eubacteriaceae</taxon>
        <taxon>Acetobacterium</taxon>
    </lineage>
</organism>
<accession>A0ABR6WWP9</accession>
<evidence type="ECO:0000313" key="3">
    <source>
        <dbReference type="Proteomes" id="UP000603234"/>
    </source>
</evidence>
<keyword evidence="3" id="KW-1185">Reference proteome</keyword>
<sequence>MRNYYGGNCRLVAVVLVSAWRAIDNRPYRMMMYVIVKLLGVLPAGCGCLSIGVAGD</sequence>
<proteinExistence type="predicted"/>
<comment type="caution">
    <text evidence="2">The sequence shown here is derived from an EMBL/GenBank/DDBJ whole genome shotgun (WGS) entry which is preliminary data.</text>
</comment>
<evidence type="ECO:0000256" key="1">
    <source>
        <dbReference type="SAM" id="Phobius"/>
    </source>
</evidence>
<keyword evidence="1" id="KW-1133">Transmembrane helix</keyword>
<protein>
    <submittedName>
        <fullName evidence="2">Uncharacterized protein</fullName>
    </submittedName>
</protein>
<dbReference type="EMBL" id="WJBC01000017">
    <property type="protein sequence ID" value="MBC3805011.1"/>
    <property type="molecule type" value="Genomic_DNA"/>
</dbReference>
<gene>
    <name evidence="2" type="ORF">GH808_11270</name>
</gene>